<dbReference type="Pfam" id="PF00176">
    <property type="entry name" value="SNF2-rel_dom"/>
    <property type="match status" value="1"/>
</dbReference>
<dbReference type="InterPro" id="IPR027417">
    <property type="entry name" value="P-loop_NTPase"/>
</dbReference>
<evidence type="ECO:0000256" key="3">
    <source>
        <dbReference type="ARBA" id="ARBA00022741"/>
    </source>
</evidence>
<dbReference type="SMART" id="SM00490">
    <property type="entry name" value="HELICc"/>
    <property type="match status" value="1"/>
</dbReference>
<dbReference type="InterPro" id="IPR049730">
    <property type="entry name" value="SNF2/RAD54-like_C"/>
</dbReference>
<keyword evidence="4" id="KW-0378">Hydrolase</keyword>
<evidence type="ECO:0000256" key="1">
    <source>
        <dbReference type="ARBA" id="ARBA00004123"/>
    </source>
</evidence>
<feature type="non-terminal residue" evidence="13">
    <location>
        <position position="1"/>
    </location>
</feature>
<dbReference type="SUPFAM" id="SSF52540">
    <property type="entry name" value="P-loop containing nucleoside triphosphate hydrolases"/>
    <property type="match status" value="2"/>
</dbReference>
<keyword evidence="5" id="KW-0347">Helicase</keyword>
<keyword evidence="9" id="KW-0539">Nucleus</keyword>
<feature type="compositionally biased region" description="Low complexity" evidence="10">
    <location>
        <begin position="362"/>
        <end position="379"/>
    </location>
</feature>
<protein>
    <recommendedName>
        <fullName evidence="15">Snf2-related CREBBP activator protein</fullName>
    </recommendedName>
</protein>
<evidence type="ECO:0000256" key="4">
    <source>
        <dbReference type="ARBA" id="ARBA00022801"/>
    </source>
</evidence>
<evidence type="ECO:0000256" key="9">
    <source>
        <dbReference type="ARBA" id="ARBA00023242"/>
    </source>
</evidence>
<dbReference type="InterPro" id="IPR038718">
    <property type="entry name" value="SNF2-like_sf"/>
</dbReference>
<accession>A0ABV0PBE2</accession>
<keyword evidence="3" id="KW-0547">Nucleotide-binding</keyword>
<dbReference type="InterPro" id="IPR001650">
    <property type="entry name" value="Helicase_C-like"/>
</dbReference>
<evidence type="ECO:0000256" key="2">
    <source>
        <dbReference type="ARBA" id="ARBA00009220"/>
    </source>
</evidence>
<comment type="subcellular location">
    <subcellularLocation>
        <location evidence="1">Nucleus</location>
    </subcellularLocation>
</comment>
<feature type="region of interest" description="Disordered" evidence="10">
    <location>
        <begin position="407"/>
        <end position="481"/>
    </location>
</feature>
<evidence type="ECO:0000313" key="13">
    <source>
        <dbReference type="EMBL" id="MEQ2180799.1"/>
    </source>
</evidence>
<dbReference type="Proteomes" id="UP001476798">
    <property type="component" value="Unassembled WGS sequence"/>
</dbReference>
<dbReference type="PROSITE" id="PS51194">
    <property type="entry name" value="HELICASE_CTER"/>
    <property type="match status" value="1"/>
</dbReference>
<dbReference type="CDD" id="cd18793">
    <property type="entry name" value="SF2_C_SNF"/>
    <property type="match status" value="1"/>
</dbReference>
<keyword evidence="8" id="KW-0238">DNA-binding</keyword>
<dbReference type="Gene3D" id="1.20.120.850">
    <property type="entry name" value="SWI2/SNF2 ATPases, N-terminal domain"/>
    <property type="match status" value="1"/>
</dbReference>
<dbReference type="PANTHER" id="PTHR45685">
    <property type="entry name" value="HELICASE SRCAP-RELATED"/>
    <property type="match status" value="1"/>
</dbReference>
<feature type="domain" description="Helicase C-terminal" evidence="12">
    <location>
        <begin position="508"/>
        <end position="626"/>
    </location>
</feature>
<evidence type="ECO:0000259" key="11">
    <source>
        <dbReference type="PROSITE" id="PS51192"/>
    </source>
</evidence>
<gene>
    <name evidence="13" type="ORF">GOODEAATRI_005044</name>
</gene>
<keyword evidence="6" id="KW-0067">ATP-binding</keyword>
<comment type="caution">
    <text evidence="13">The sequence shown here is derived from an EMBL/GenBank/DDBJ whole genome shotgun (WGS) entry which is preliminary data.</text>
</comment>
<evidence type="ECO:0000256" key="10">
    <source>
        <dbReference type="SAM" id="MobiDB-lite"/>
    </source>
</evidence>
<evidence type="ECO:0000256" key="5">
    <source>
        <dbReference type="ARBA" id="ARBA00022806"/>
    </source>
</evidence>
<organism evidence="13 14">
    <name type="scientific">Goodea atripinnis</name>
    <dbReference type="NCBI Taxonomy" id="208336"/>
    <lineage>
        <taxon>Eukaryota</taxon>
        <taxon>Metazoa</taxon>
        <taxon>Chordata</taxon>
        <taxon>Craniata</taxon>
        <taxon>Vertebrata</taxon>
        <taxon>Euteleostomi</taxon>
        <taxon>Actinopterygii</taxon>
        <taxon>Neopterygii</taxon>
        <taxon>Teleostei</taxon>
        <taxon>Neoteleostei</taxon>
        <taxon>Acanthomorphata</taxon>
        <taxon>Ovalentaria</taxon>
        <taxon>Atherinomorphae</taxon>
        <taxon>Cyprinodontiformes</taxon>
        <taxon>Goodeidae</taxon>
        <taxon>Goodea</taxon>
    </lineage>
</organism>
<feature type="region of interest" description="Disordered" evidence="10">
    <location>
        <begin position="358"/>
        <end position="394"/>
    </location>
</feature>
<keyword evidence="14" id="KW-1185">Reference proteome</keyword>
<evidence type="ECO:0000313" key="14">
    <source>
        <dbReference type="Proteomes" id="UP001476798"/>
    </source>
</evidence>
<dbReference type="InterPro" id="IPR000330">
    <property type="entry name" value="SNF2_N"/>
</dbReference>
<evidence type="ECO:0000259" key="12">
    <source>
        <dbReference type="PROSITE" id="PS51194"/>
    </source>
</evidence>
<dbReference type="PROSITE" id="PS51192">
    <property type="entry name" value="HELICASE_ATP_BIND_1"/>
    <property type="match status" value="1"/>
</dbReference>
<evidence type="ECO:0000256" key="6">
    <source>
        <dbReference type="ARBA" id="ARBA00022840"/>
    </source>
</evidence>
<dbReference type="Pfam" id="PF00271">
    <property type="entry name" value="Helicase_C"/>
    <property type="match status" value="1"/>
</dbReference>
<evidence type="ECO:0000256" key="7">
    <source>
        <dbReference type="ARBA" id="ARBA00022853"/>
    </source>
</evidence>
<dbReference type="InterPro" id="IPR014001">
    <property type="entry name" value="Helicase_ATP-bd"/>
</dbReference>
<sequence length="626" mass="70470">NWGPHLIIVPTSVMLNWEMELKRWCPGFKILTYFGSQKERKLKRQDHQAFRRKSWRYLILDEAQNIKNFKSQRWQSLLNFNSHRRLLLTGTPLQNSLMELWSLMHFLMPHVFQSHREFKEWFSNPLTGMIEGSQEYNEGLVKRLHKVLRPFLLRRIKADVEKQMPKKYEHVVRCRLSKRQRFLYDDFMAQASTRETLASGHFMSVINILMQLRKVCNHPNLFDPRPIQSPFITQPIVFHTASLVHKALEVSPLKVGMSEWMLKKLEFSARMSSERMAKSGEVVSIAQLASLAGRPVSSSQGSKPVTFQLQGNKLTLSGAQIHQVPAAGPRPVQGCCCNVMHLVSSGMQHHLISQPAQLTVQTTTSTHAANTPAASPTANKLTHNASPQVPSSMVSSPGVVKIVVRQASGKEGGPVPSLAVAPSPRLAPQAPTPSLHPHSNTPPVRNTAPLQIAPRTPGPGSGPATAHYTIAPLRHPSSNPNQLQPLRPVLKVVQPPPSSTEQPGKLQTLHTLLRKLKSGGHRVLIFTQMTRMLDVLEQFLNYHGHIYLRLDGSTRVEQRQALMERFNADRRIFCFILSTRSGGVGVNLTGADTVVFYDSDWNPTMDAQAQDRCHRIGQTRDVHIYR</sequence>
<dbReference type="Gene3D" id="3.40.50.300">
    <property type="entry name" value="P-loop containing nucleotide triphosphate hydrolases"/>
    <property type="match status" value="1"/>
</dbReference>
<dbReference type="Gene3D" id="3.40.50.10810">
    <property type="entry name" value="Tandem AAA-ATPase domain"/>
    <property type="match status" value="2"/>
</dbReference>
<evidence type="ECO:0000256" key="8">
    <source>
        <dbReference type="ARBA" id="ARBA00023125"/>
    </source>
</evidence>
<proteinExistence type="inferred from homology"/>
<dbReference type="EMBL" id="JAHRIO010070189">
    <property type="protein sequence ID" value="MEQ2180799.1"/>
    <property type="molecule type" value="Genomic_DNA"/>
</dbReference>
<dbReference type="PANTHER" id="PTHR45685:SF1">
    <property type="entry name" value="HELICASE SRCAP"/>
    <property type="match status" value="1"/>
</dbReference>
<dbReference type="InterPro" id="IPR050520">
    <property type="entry name" value="INO80/SWR1_helicase"/>
</dbReference>
<evidence type="ECO:0008006" key="15">
    <source>
        <dbReference type="Google" id="ProtNLM"/>
    </source>
</evidence>
<feature type="non-terminal residue" evidence="13">
    <location>
        <position position="626"/>
    </location>
</feature>
<feature type="domain" description="Helicase ATP-binding" evidence="11">
    <location>
        <begin position="1"/>
        <end position="110"/>
    </location>
</feature>
<comment type="similarity">
    <text evidence="2">Belongs to the SNF2/RAD54 helicase family. SWR1 subfamily.</text>
</comment>
<keyword evidence="7" id="KW-0156">Chromatin regulator</keyword>
<name>A0ABV0PBE2_9TELE</name>
<reference evidence="13 14" key="1">
    <citation type="submission" date="2021-06" db="EMBL/GenBank/DDBJ databases">
        <authorList>
            <person name="Palmer J.M."/>
        </authorList>
    </citation>
    <scope>NUCLEOTIDE SEQUENCE [LARGE SCALE GENOMIC DNA]</scope>
    <source>
        <strain evidence="13 14">GA_2019</strain>
        <tissue evidence="13">Muscle</tissue>
    </source>
</reference>